<sequence length="199" mass="22445">MINFNLGEILKEVGIVGLIAGIMDMAKDAFRNGVKKVGDGVVAKITKELEEEKRAEMLAFIRSLAAIDLKASKQLLKRQMDRQECKARTYGDNKPYVPGDENSYVKLLTKLYIALSKPDEQNTRVQVFIWLGNLDDEEFDSRLEFLSHDVVLQYAKLLLAKVKVLIDQFDQTAAGLAIGIDEKVQNPSRFGKLANWLIK</sequence>
<protein>
    <submittedName>
        <fullName evidence="1">Uncharacterized protein</fullName>
    </submittedName>
</protein>
<dbReference type="Proteomes" id="UP000229561">
    <property type="component" value="Unassembled WGS sequence"/>
</dbReference>
<proteinExistence type="predicted"/>
<evidence type="ECO:0000313" key="2">
    <source>
        <dbReference type="Proteomes" id="UP000229561"/>
    </source>
</evidence>
<dbReference type="EMBL" id="PFGY01000051">
    <property type="protein sequence ID" value="PIW76335.1"/>
    <property type="molecule type" value="Genomic_DNA"/>
</dbReference>
<reference evidence="2" key="1">
    <citation type="submission" date="2017-09" db="EMBL/GenBank/DDBJ databases">
        <title>Depth-based differentiation of microbial function through sediment-hosted aquifers and enrichment of novel symbionts in the deep terrestrial subsurface.</title>
        <authorList>
            <person name="Probst A.J."/>
            <person name="Ladd B."/>
            <person name="Jarett J.K."/>
            <person name="Geller-Mcgrath D.E."/>
            <person name="Sieber C.M.K."/>
            <person name="Emerson J.B."/>
            <person name="Anantharaman K."/>
            <person name="Thomas B.C."/>
            <person name="Malmstrom R."/>
            <person name="Stieglmeier M."/>
            <person name="Klingl A."/>
            <person name="Woyke T."/>
            <person name="Ryan C.M."/>
            <person name="Banfield J.F."/>
        </authorList>
    </citation>
    <scope>NUCLEOTIDE SEQUENCE [LARGE SCALE GENOMIC DNA]</scope>
</reference>
<name>A0A2M7IIK3_9BACT</name>
<gene>
    <name evidence="1" type="ORF">CO001_01900</name>
</gene>
<evidence type="ECO:0000313" key="1">
    <source>
        <dbReference type="EMBL" id="PIW76335.1"/>
    </source>
</evidence>
<organism evidence="1 2">
    <name type="scientific">Candidatus Portnoybacteria bacterium CG_4_8_14_3_um_filter_40_10</name>
    <dbReference type="NCBI Taxonomy" id="1974801"/>
    <lineage>
        <taxon>Bacteria</taxon>
        <taxon>Candidatus Portnoyibacteriota</taxon>
    </lineage>
</organism>
<dbReference type="AlphaFoldDB" id="A0A2M7IIK3"/>
<comment type="caution">
    <text evidence="1">The sequence shown here is derived from an EMBL/GenBank/DDBJ whole genome shotgun (WGS) entry which is preliminary data.</text>
</comment>
<accession>A0A2M7IIK3</accession>